<gene>
    <name evidence="11" type="ORF">AQUCO_03300060v1</name>
</gene>
<evidence type="ECO:0000256" key="4">
    <source>
        <dbReference type="ARBA" id="ARBA00023015"/>
    </source>
</evidence>
<dbReference type="GO" id="GO:0005634">
    <property type="term" value="C:nucleus"/>
    <property type="evidence" value="ECO:0007669"/>
    <property type="project" value="UniProtKB-SubCell"/>
</dbReference>
<dbReference type="InterPro" id="IPR045174">
    <property type="entry name" value="Dof"/>
</dbReference>
<keyword evidence="3 9" id="KW-0862">Zinc</keyword>
<dbReference type="Proteomes" id="UP000230069">
    <property type="component" value="Unassembled WGS sequence"/>
</dbReference>
<dbReference type="PROSITE" id="PS50884">
    <property type="entry name" value="ZF_DOF_2"/>
    <property type="match status" value="1"/>
</dbReference>
<accession>A0A2G5D078</accession>
<dbReference type="PANTHER" id="PTHR31992">
    <property type="entry name" value="DOF ZINC FINGER PROTEIN DOF1.4-RELATED"/>
    <property type="match status" value="1"/>
</dbReference>
<dbReference type="InParanoid" id="A0A2G5D078"/>
<evidence type="ECO:0000256" key="9">
    <source>
        <dbReference type="RuleBase" id="RU369094"/>
    </source>
</evidence>
<dbReference type="OrthoDB" id="1980322at2759"/>
<comment type="subcellular location">
    <subcellularLocation>
        <location evidence="8 9">Nucleus</location>
    </subcellularLocation>
</comment>
<evidence type="ECO:0000259" key="10">
    <source>
        <dbReference type="PROSITE" id="PS50884"/>
    </source>
</evidence>
<proteinExistence type="predicted"/>
<keyword evidence="6 9" id="KW-0804">Transcription</keyword>
<evidence type="ECO:0000256" key="3">
    <source>
        <dbReference type="ARBA" id="ARBA00022833"/>
    </source>
</evidence>
<evidence type="ECO:0000256" key="2">
    <source>
        <dbReference type="ARBA" id="ARBA00022771"/>
    </source>
</evidence>
<feature type="domain" description="Dof-type" evidence="10">
    <location>
        <begin position="27"/>
        <end position="81"/>
    </location>
</feature>
<keyword evidence="4 9" id="KW-0805">Transcription regulation</keyword>
<dbReference type="STRING" id="218851.A0A2G5D078"/>
<keyword evidence="2 8" id="KW-0863">Zinc-finger</keyword>
<evidence type="ECO:0000256" key="6">
    <source>
        <dbReference type="ARBA" id="ARBA00023163"/>
    </source>
</evidence>
<evidence type="ECO:0000256" key="5">
    <source>
        <dbReference type="ARBA" id="ARBA00023125"/>
    </source>
</evidence>
<dbReference type="PANTHER" id="PTHR31992:SF141">
    <property type="entry name" value="DOF ZINC FINGER PROTEIN DOF1.4"/>
    <property type="match status" value="1"/>
</dbReference>
<evidence type="ECO:0000256" key="7">
    <source>
        <dbReference type="ARBA" id="ARBA00023242"/>
    </source>
</evidence>
<evidence type="ECO:0000313" key="12">
    <source>
        <dbReference type="Proteomes" id="UP000230069"/>
    </source>
</evidence>
<name>A0A2G5D078_AQUCA</name>
<dbReference type="GO" id="GO:0003700">
    <property type="term" value="F:DNA-binding transcription factor activity"/>
    <property type="evidence" value="ECO:0007669"/>
    <property type="project" value="UniProtKB-UniRule"/>
</dbReference>
<dbReference type="GO" id="GO:0003677">
    <property type="term" value="F:DNA binding"/>
    <property type="evidence" value="ECO:0007669"/>
    <property type="project" value="UniProtKB-UniRule"/>
</dbReference>
<reference evidence="11 12" key="1">
    <citation type="submission" date="2017-09" db="EMBL/GenBank/DDBJ databases">
        <title>WGS assembly of Aquilegia coerulea Goldsmith.</title>
        <authorList>
            <person name="Hodges S."/>
            <person name="Kramer E."/>
            <person name="Nordborg M."/>
            <person name="Tomkins J."/>
            <person name="Borevitz J."/>
            <person name="Derieg N."/>
            <person name="Yan J."/>
            <person name="Mihaltcheva S."/>
            <person name="Hayes R.D."/>
            <person name="Rokhsar D."/>
        </authorList>
    </citation>
    <scope>NUCLEOTIDE SEQUENCE [LARGE SCALE GENOMIC DNA]</scope>
    <source>
        <strain evidence="12">cv. Goldsmith</strain>
    </source>
</reference>
<evidence type="ECO:0000256" key="1">
    <source>
        <dbReference type="ARBA" id="ARBA00022723"/>
    </source>
</evidence>
<keyword evidence="7 8" id="KW-0539">Nucleus</keyword>
<dbReference type="EMBL" id="KZ305050">
    <property type="protein sequence ID" value="PIA36597.1"/>
    <property type="molecule type" value="Genomic_DNA"/>
</dbReference>
<keyword evidence="1 9" id="KW-0479">Metal-binding</keyword>
<dbReference type="InterPro" id="IPR003851">
    <property type="entry name" value="Znf_Dof"/>
</dbReference>
<keyword evidence="5 8" id="KW-0238">DNA-binding</keyword>
<organism evidence="11 12">
    <name type="scientific">Aquilegia coerulea</name>
    <name type="common">Rocky mountain columbine</name>
    <dbReference type="NCBI Taxonomy" id="218851"/>
    <lineage>
        <taxon>Eukaryota</taxon>
        <taxon>Viridiplantae</taxon>
        <taxon>Streptophyta</taxon>
        <taxon>Embryophyta</taxon>
        <taxon>Tracheophyta</taxon>
        <taxon>Spermatophyta</taxon>
        <taxon>Magnoliopsida</taxon>
        <taxon>Ranunculales</taxon>
        <taxon>Ranunculaceae</taxon>
        <taxon>Thalictroideae</taxon>
        <taxon>Aquilegia</taxon>
    </lineage>
</organism>
<dbReference type="GO" id="GO:0008270">
    <property type="term" value="F:zinc ion binding"/>
    <property type="evidence" value="ECO:0007669"/>
    <property type="project" value="UniProtKB-KW"/>
</dbReference>
<evidence type="ECO:0000313" key="11">
    <source>
        <dbReference type="EMBL" id="PIA36597.1"/>
    </source>
</evidence>
<protein>
    <recommendedName>
        <fullName evidence="9">Dof zinc finger protein</fullName>
    </recommendedName>
</protein>
<sequence length="313" mass="35073">MEKQGMGAMEDQQQRQQLVEVQPCPRRRCPRCNSLETMFGYYSIYRDNQPRNHCKICSHYWTQEEMPRGISIGSKRKTNQHSDAASSSTNRVCKIPRSVENVFQTSGSDVRINRRDPVSRILAAEGNAPSNPSPFMRINEPRTLHASLRAPVTQSATIATGSGLWAAILGGQSANQLLSGLSGGVNQHLYPHSLHEQPQQQQEQQHLYNSQNSWEGNTLVMRSTNVWQFQPRLYNIGSVSNPEALLWSNNNNIGQLRSQGTPFPHSTGVPDFQDFYNNVGRASDPEANLFNNNSNGIGGLPVNPLFWPDNPKF</sequence>
<dbReference type="Pfam" id="PF02701">
    <property type="entry name" value="Zn_ribbon_Dof"/>
    <property type="match status" value="1"/>
</dbReference>
<evidence type="ECO:0000256" key="8">
    <source>
        <dbReference type="PROSITE-ProRule" id="PRU00071"/>
    </source>
</evidence>
<keyword evidence="12" id="KW-1185">Reference proteome</keyword>
<comment type="function">
    <text evidence="9">Transcription factor that binds specifically to a 5'-AA[AG]G-3' consensus core sequence.</text>
</comment>
<dbReference type="AlphaFoldDB" id="A0A2G5D078"/>